<dbReference type="Gramene" id="Manes.09G143500.1.v8.1">
    <property type="protein sequence ID" value="Manes.09G143500.1.v8.1.CDS"/>
    <property type="gene ID" value="Manes.09G143500.v8.1"/>
</dbReference>
<dbReference type="PANTHER" id="PTHR43601">
    <property type="entry name" value="THIOREDOXIN, MITOCHONDRIAL"/>
    <property type="match status" value="1"/>
</dbReference>
<evidence type="ECO:0000256" key="5">
    <source>
        <dbReference type="ARBA" id="ARBA00023284"/>
    </source>
</evidence>
<evidence type="ECO:0000256" key="2">
    <source>
        <dbReference type="ARBA" id="ARBA00022448"/>
    </source>
</evidence>
<organism evidence="8 9">
    <name type="scientific">Manihot esculenta</name>
    <name type="common">Cassava</name>
    <name type="synonym">Jatropha manihot</name>
    <dbReference type="NCBI Taxonomy" id="3983"/>
    <lineage>
        <taxon>Eukaryota</taxon>
        <taxon>Viridiplantae</taxon>
        <taxon>Streptophyta</taxon>
        <taxon>Embryophyta</taxon>
        <taxon>Tracheophyta</taxon>
        <taxon>Spermatophyta</taxon>
        <taxon>Magnoliopsida</taxon>
        <taxon>eudicotyledons</taxon>
        <taxon>Gunneridae</taxon>
        <taxon>Pentapetalae</taxon>
        <taxon>rosids</taxon>
        <taxon>fabids</taxon>
        <taxon>Malpighiales</taxon>
        <taxon>Euphorbiaceae</taxon>
        <taxon>Crotonoideae</taxon>
        <taxon>Manihoteae</taxon>
        <taxon>Manihot</taxon>
    </lineage>
</organism>
<comment type="similarity">
    <text evidence="1">Belongs to the thioredoxin family.</text>
</comment>
<dbReference type="Gene3D" id="3.40.30.10">
    <property type="entry name" value="Glutaredoxin"/>
    <property type="match status" value="1"/>
</dbReference>
<reference evidence="9" key="1">
    <citation type="journal article" date="2016" name="Nat. Biotechnol.">
        <title>Sequencing wild and cultivated cassava and related species reveals extensive interspecific hybridization and genetic diversity.</title>
        <authorList>
            <person name="Bredeson J.V."/>
            <person name="Lyons J.B."/>
            <person name="Prochnik S.E."/>
            <person name="Wu G.A."/>
            <person name="Ha C.M."/>
            <person name="Edsinger-Gonzales E."/>
            <person name="Grimwood J."/>
            <person name="Schmutz J."/>
            <person name="Rabbi I.Y."/>
            <person name="Egesi C."/>
            <person name="Nauluvula P."/>
            <person name="Lebot V."/>
            <person name="Ndunguru J."/>
            <person name="Mkamilo G."/>
            <person name="Bart R.S."/>
            <person name="Setter T.L."/>
            <person name="Gleadow R.M."/>
            <person name="Kulakow P."/>
            <person name="Ferguson M.E."/>
            <person name="Rounsley S."/>
            <person name="Rokhsar D.S."/>
        </authorList>
    </citation>
    <scope>NUCLEOTIDE SEQUENCE [LARGE SCALE GENOMIC DNA]</scope>
    <source>
        <strain evidence="9">cv. AM560-2</strain>
    </source>
</reference>
<feature type="compositionally biased region" description="Low complexity" evidence="6">
    <location>
        <begin position="1"/>
        <end position="24"/>
    </location>
</feature>
<dbReference type="InterPro" id="IPR013766">
    <property type="entry name" value="Thioredoxin_domain"/>
</dbReference>
<dbReference type="PROSITE" id="PS51352">
    <property type="entry name" value="THIOREDOXIN_2"/>
    <property type="match status" value="1"/>
</dbReference>
<evidence type="ECO:0000256" key="1">
    <source>
        <dbReference type="ARBA" id="ARBA00008987"/>
    </source>
</evidence>
<keyword evidence="3" id="KW-0249">Electron transport</keyword>
<accession>A0A2C9VAU2</accession>
<name>A0A2C9VAU2_MANES</name>
<dbReference type="AlphaFoldDB" id="A0A2C9VAU2"/>
<dbReference type="EMBL" id="CM004395">
    <property type="protein sequence ID" value="OAY41971.1"/>
    <property type="molecule type" value="Genomic_DNA"/>
</dbReference>
<evidence type="ECO:0000313" key="8">
    <source>
        <dbReference type="EMBL" id="OAY41971.1"/>
    </source>
</evidence>
<proteinExistence type="inferred from homology"/>
<dbReference type="GO" id="GO:0009507">
    <property type="term" value="C:chloroplast"/>
    <property type="evidence" value="ECO:0000318"/>
    <property type="project" value="GO_Central"/>
</dbReference>
<feature type="region of interest" description="Disordered" evidence="6">
    <location>
        <begin position="1"/>
        <end position="25"/>
    </location>
</feature>
<dbReference type="STRING" id="3983.A0A2C9VAU2"/>
<feature type="domain" description="Thioredoxin" evidence="7">
    <location>
        <begin position="82"/>
        <end position="210"/>
    </location>
</feature>
<dbReference type="Pfam" id="PF00085">
    <property type="entry name" value="Thioredoxin"/>
    <property type="match status" value="1"/>
</dbReference>
<keyword evidence="2" id="KW-0813">Transport</keyword>
<evidence type="ECO:0000256" key="3">
    <source>
        <dbReference type="ARBA" id="ARBA00022982"/>
    </source>
</evidence>
<dbReference type="InterPro" id="IPR036249">
    <property type="entry name" value="Thioredoxin-like_sf"/>
</dbReference>
<dbReference type="FunFam" id="3.40.30.10:FF:000199">
    <property type="entry name" value="Thioredoxin-like 1-2, chloroplastic"/>
    <property type="match status" value="1"/>
</dbReference>
<protein>
    <recommendedName>
        <fullName evidence="7">Thioredoxin domain-containing protein</fullName>
    </recommendedName>
</protein>
<dbReference type="GO" id="GO:0045454">
    <property type="term" value="P:cell redox homeostasis"/>
    <property type="evidence" value="ECO:0000318"/>
    <property type="project" value="GO_Central"/>
</dbReference>
<evidence type="ECO:0000256" key="6">
    <source>
        <dbReference type="SAM" id="MobiDB-lite"/>
    </source>
</evidence>
<keyword evidence="9" id="KW-1185">Reference proteome</keyword>
<keyword evidence="4" id="KW-1015">Disulfide bond</keyword>
<evidence type="ECO:0000313" key="9">
    <source>
        <dbReference type="Proteomes" id="UP000091857"/>
    </source>
</evidence>
<evidence type="ECO:0000256" key="4">
    <source>
        <dbReference type="ARBA" id="ARBA00023157"/>
    </source>
</evidence>
<dbReference type="PANTHER" id="PTHR43601:SF31">
    <property type="entry name" value="THIOREDOXIN-LIKE 1-3, CHLOROPLASTIC"/>
    <property type="match status" value="1"/>
</dbReference>
<evidence type="ECO:0000259" key="7">
    <source>
        <dbReference type="PROSITE" id="PS51352"/>
    </source>
</evidence>
<dbReference type="OrthoDB" id="2121326at2759"/>
<dbReference type="SUPFAM" id="SSF52833">
    <property type="entry name" value="Thioredoxin-like"/>
    <property type="match status" value="1"/>
</dbReference>
<dbReference type="Proteomes" id="UP000091857">
    <property type="component" value="Chromosome 9"/>
</dbReference>
<comment type="caution">
    <text evidence="8">The sequence shown here is derived from an EMBL/GenBank/DDBJ whole genome shotgun (WGS) entry which is preliminary data.</text>
</comment>
<sequence length="287" mass="31872">MAAVSSNTNLVSSSCSSSFSSSQNRPEYRSSRLRVFPQELNHQALRLQTTSLGSDFHGKRVVLQEKPKCKQGISVQSSIKAQQTGLRLKNAKNWWEEELQPNMREVISAQDLVDSLLNAGDKLVIVYFFSPGCGGCRALHPKICQLAKNNADVQFLKVNYEEHKSMCYSLNVHVLPFFRFYRGAQGRVCSFSCTNATIKKFKNALAKHTPDRSSLEPTKGLEEKELIALAANKDLNLTYAPKSDKPIPAPTKEEIVPEIPQSLSLALRRSMELAQGSAEKTLVASGR</sequence>
<gene>
    <name evidence="8" type="ORF">MANES_09G143500v8</name>
</gene>
<dbReference type="CDD" id="cd02947">
    <property type="entry name" value="TRX_family"/>
    <property type="match status" value="1"/>
</dbReference>
<keyword evidence="5" id="KW-0676">Redox-active center</keyword>